<dbReference type="InterPro" id="IPR017930">
    <property type="entry name" value="Myb_dom"/>
</dbReference>
<evidence type="ECO:0000256" key="5">
    <source>
        <dbReference type="SAM" id="MobiDB-lite"/>
    </source>
</evidence>
<dbReference type="InterPro" id="IPR001005">
    <property type="entry name" value="SANT/Myb"/>
</dbReference>
<dbReference type="PROSITE" id="PS51294">
    <property type="entry name" value="HTH_MYB"/>
    <property type="match status" value="1"/>
</dbReference>
<dbReference type="EMBL" id="AUSU01007005">
    <property type="protein sequence ID" value="EPS61215.1"/>
    <property type="molecule type" value="Genomic_DNA"/>
</dbReference>
<protein>
    <recommendedName>
        <fullName evidence="6">HTH myb-type domain-containing protein</fullName>
    </recommendedName>
</protein>
<dbReference type="InterPro" id="IPR009057">
    <property type="entry name" value="Homeodomain-like_sf"/>
</dbReference>
<dbReference type="InterPro" id="IPR044841">
    <property type="entry name" value="LUX/BOA-like"/>
</dbReference>
<dbReference type="GO" id="GO:0003677">
    <property type="term" value="F:DNA binding"/>
    <property type="evidence" value="ECO:0007669"/>
    <property type="project" value="InterPro"/>
</dbReference>
<dbReference type="InterPro" id="IPR006447">
    <property type="entry name" value="Myb_dom_plants"/>
</dbReference>
<feature type="non-terminal residue" evidence="7">
    <location>
        <position position="236"/>
    </location>
</feature>
<gene>
    <name evidence="7" type="ORF">M569_13584</name>
</gene>
<proteinExistence type="predicted"/>
<reference evidence="7 8" key="1">
    <citation type="journal article" date="2013" name="BMC Genomics">
        <title>The miniature genome of a carnivorous plant Genlisea aurea contains a low number of genes and short non-coding sequences.</title>
        <authorList>
            <person name="Leushkin E.V."/>
            <person name="Sutormin R.A."/>
            <person name="Nabieva E.R."/>
            <person name="Penin A.A."/>
            <person name="Kondrashov A.S."/>
            <person name="Logacheva M.D."/>
        </authorList>
    </citation>
    <scope>NUCLEOTIDE SEQUENCE [LARGE SCALE GENOMIC DNA]</scope>
</reference>
<keyword evidence="2" id="KW-0805">Transcription regulation</keyword>
<dbReference type="Pfam" id="PF00249">
    <property type="entry name" value="Myb_DNA-binding"/>
    <property type="match status" value="1"/>
</dbReference>
<evidence type="ECO:0000256" key="3">
    <source>
        <dbReference type="ARBA" id="ARBA00023163"/>
    </source>
</evidence>
<feature type="domain" description="HTH myb-type" evidence="6">
    <location>
        <begin position="131"/>
        <end position="182"/>
    </location>
</feature>
<keyword evidence="8" id="KW-1185">Reference proteome</keyword>
<comment type="caution">
    <text evidence="7">The sequence shown here is derived from an EMBL/GenBank/DDBJ whole genome shotgun (WGS) entry which is preliminary data.</text>
</comment>
<evidence type="ECO:0000256" key="1">
    <source>
        <dbReference type="ARBA" id="ARBA00004123"/>
    </source>
</evidence>
<dbReference type="PANTHER" id="PTHR31442">
    <property type="entry name" value="HOMEODOMAIN-LIKE SUPERFAMILY PROTEIN-RELATED"/>
    <property type="match status" value="1"/>
</dbReference>
<dbReference type="Proteomes" id="UP000015453">
    <property type="component" value="Unassembled WGS sequence"/>
</dbReference>
<accession>S8C320</accession>
<dbReference type="NCBIfam" id="TIGR01557">
    <property type="entry name" value="myb_SHAQKYF"/>
    <property type="match status" value="1"/>
</dbReference>
<feature type="region of interest" description="Disordered" evidence="5">
    <location>
        <begin position="87"/>
        <end position="120"/>
    </location>
</feature>
<keyword evidence="4" id="KW-0539">Nucleus</keyword>
<evidence type="ECO:0000259" key="6">
    <source>
        <dbReference type="PROSITE" id="PS51294"/>
    </source>
</evidence>
<dbReference type="SUPFAM" id="SSF46689">
    <property type="entry name" value="Homeodomain-like"/>
    <property type="match status" value="1"/>
</dbReference>
<organism evidence="7 8">
    <name type="scientific">Genlisea aurea</name>
    <dbReference type="NCBI Taxonomy" id="192259"/>
    <lineage>
        <taxon>Eukaryota</taxon>
        <taxon>Viridiplantae</taxon>
        <taxon>Streptophyta</taxon>
        <taxon>Embryophyta</taxon>
        <taxon>Tracheophyta</taxon>
        <taxon>Spermatophyta</taxon>
        <taxon>Magnoliopsida</taxon>
        <taxon>eudicotyledons</taxon>
        <taxon>Gunneridae</taxon>
        <taxon>Pentapetalae</taxon>
        <taxon>asterids</taxon>
        <taxon>lamiids</taxon>
        <taxon>Lamiales</taxon>
        <taxon>Lentibulariaceae</taxon>
        <taxon>Genlisea</taxon>
    </lineage>
</organism>
<dbReference type="AlphaFoldDB" id="S8C320"/>
<comment type="subcellular location">
    <subcellularLocation>
        <location evidence="1">Nucleus</location>
    </subcellularLocation>
</comment>
<dbReference type="PANTHER" id="PTHR31442:SF21">
    <property type="entry name" value="TRANSCRIPTION FACTOR BOA-RELATED"/>
    <property type="match status" value="1"/>
</dbReference>
<evidence type="ECO:0000313" key="7">
    <source>
        <dbReference type="EMBL" id="EPS61215.1"/>
    </source>
</evidence>
<keyword evidence="3" id="KW-0804">Transcription</keyword>
<dbReference type="GO" id="GO:0005634">
    <property type="term" value="C:nucleus"/>
    <property type="evidence" value="ECO:0007669"/>
    <property type="project" value="UniProtKB-SubCell"/>
</dbReference>
<dbReference type="OrthoDB" id="60033at2759"/>
<name>S8C320_9LAMI</name>
<dbReference type="Gene3D" id="1.10.10.60">
    <property type="entry name" value="Homeodomain-like"/>
    <property type="match status" value="1"/>
</dbReference>
<dbReference type="GO" id="GO:0003700">
    <property type="term" value="F:DNA-binding transcription factor activity"/>
    <property type="evidence" value="ECO:0007669"/>
    <property type="project" value="InterPro"/>
</dbReference>
<evidence type="ECO:0000313" key="8">
    <source>
        <dbReference type="Proteomes" id="UP000015453"/>
    </source>
</evidence>
<evidence type="ECO:0000256" key="2">
    <source>
        <dbReference type="ARBA" id="ARBA00023015"/>
    </source>
</evidence>
<dbReference type="FunFam" id="1.10.10.60:FF:000007">
    <property type="entry name" value="Two-component response regulator"/>
    <property type="match status" value="1"/>
</dbReference>
<sequence length="236" mass="25905">MGEELKIDDGIPEWEAGLPSLEDLTPLSQSLIPSDLASAFRISPELPRTAIDVNLASRNTLSTIRSGSYAAPPPFDSHAIDQFAEEVENEDELEPSKCRRTDGDEDPTIDNGGEELSSSAAKTLKRPRLVWTPELHKRFVEVVARLGLKNAVPKTIMQMMNVVGLTRENVASHLQKYRLYVKRMQGLSNEGPSPSDHLFASMPVPPQGFNDSSPNAAPNHGNEISNGRLPIPMPYP</sequence>
<feature type="region of interest" description="Disordered" evidence="5">
    <location>
        <begin position="188"/>
        <end position="236"/>
    </location>
</feature>
<evidence type="ECO:0000256" key="4">
    <source>
        <dbReference type="ARBA" id="ARBA00023242"/>
    </source>
</evidence>